<sequence>MIKKIVKIILILLLIALVAIQFIRPEKNNGGYESVAAFEAETKPSAKVAIILKDNCYDCHSNQTQYPWYAEIAPFSLWLDEHIEHGKEHFNVSEWSKYSIKKKEHKLEELVEMVEDDEMPLRSYTIIHGDLSEENKKLLLQWAGVARLQYKHQLEVSLNE</sequence>
<dbReference type="InterPro" id="IPR025992">
    <property type="entry name" value="Haem-bd"/>
</dbReference>
<evidence type="ECO:0000313" key="2">
    <source>
        <dbReference type="EMBL" id="QQX75677.1"/>
    </source>
</evidence>
<gene>
    <name evidence="2" type="ORF">JK629_10015</name>
</gene>
<accession>A0ABX7DQG1</accession>
<dbReference type="Pfam" id="PF14376">
    <property type="entry name" value="Haem_bd"/>
    <property type="match status" value="1"/>
</dbReference>
<keyword evidence="3" id="KW-1185">Reference proteome</keyword>
<dbReference type="EMBL" id="CP068439">
    <property type="protein sequence ID" value="QQX75677.1"/>
    <property type="molecule type" value="Genomic_DNA"/>
</dbReference>
<feature type="domain" description="Haem-binding" evidence="1">
    <location>
        <begin position="14"/>
        <end position="147"/>
    </location>
</feature>
<reference evidence="2 3" key="1">
    <citation type="submission" date="2021-01" db="EMBL/GenBank/DDBJ databases">
        <title>Aequorivita sp. strain KX20305, a bacterium isolated from the sediment collected at a cold seep field in South China Sea.</title>
        <authorList>
            <person name="Zhang H."/>
            <person name="Li C."/>
        </authorList>
    </citation>
    <scope>NUCLEOTIDE SEQUENCE [LARGE SCALE GENOMIC DNA]</scope>
    <source>
        <strain evidence="2 3">KX20305</strain>
    </source>
</reference>
<evidence type="ECO:0000313" key="3">
    <source>
        <dbReference type="Proteomes" id="UP000629420"/>
    </source>
</evidence>
<dbReference type="RefSeq" id="WP_202335491.1">
    <property type="nucleotide sequence ID" value="NZ_CP068439.1"/>
</dbReference>
<dbReference type="Proteomes" id="UP000629420">
    <property type="component" value="Chromosome"/>
</dbReference>
<dbReference type="SMART" id="SM01235">
    <property type="entry name" value="Haem_bd"/>
    <property type="match status" value="1"/>
</dbReference>
<organism evidence="2 3">
    <name type="scientific">Aequorivita iocasae</name>
    <dbReference type="NCBI Taxonomy" id="2803865"/>
    <lineage>
        <taxon>Bacteria</taxon>
        <taxon>Pseudomonadati</taxon>
        <taxon>Bacteroidota</taxon>
        <taxon>Flavobacteriia</taxon>
        <taxon>Flavobacteriales</taxon>
        <taxon>Flavobacteriaceae</taxon>
        <taxon>Aequorivita</taxon>
    </lineage>
</organism>
<proteinExistence type="predicted"/>
<evidence type="ECO:0000259" key="1">
    <source>
        <dbReference type="SMART" id="SM01235"/>
    </source>
</evidence>
<protein>
    <submittedName>
        <fullName evidence="2">Heme-binding domain-containing protein</fullName>
    </submittedName>
</protein>
<name>A0ABX7DQG1_9FLAO</name>